<dbReference type="Gene3D" id="3.30.300.30">
    <property type="match status" value="1"/>
</dbReference>
<reference evidence="5" key="1">
    <citation type="journal article" date="2019" name="Int. J. Syst. Evol. Microbiol.">
        <title>The Global Catalogue of Microorganisms (GCM) 10K type strain sequencing project: providing services to taxonomists for standard genome sequencing and annotation.</title>
        <authorList>
            <consortium name="The Broad Institute Genomics Platform"/>
            <consortium name="The Broad Institute Genome Sequencing Center for Infectious Disease"/>
            <person name="Wu L."/>
            <person name="Ma J."/>
        </authorList>
    </citation>
    <scope>NUCLEOTIDE SEQUENCE [LARGE SCALE GENOMIC DNA]</scope>
    <source>
        <strain evidence="5">JCM 17388</strain>
    </source>
</reference>
<dbReference type="Gene3D" id="3.40.50.1820">
    <property type="entry name" value="alpha/beta hydrolase"/>
    <property type="match status" value="1"/>
</dbReference>
<evidence type="ECO:0000313" key="5">
    <source>
        <dbReference type="Proteomes" id="UP001501251"/>
    </source>
</evidence>
<dbReference type="NCBIfam" id="TIGR01733">
    <property type="entry name" value="AA-adenyl-dom"/>
    <property type="match status" value="1"/>
</dbReference>
<dbReference type="Gene3D" id="3.30.559.30">
    <property type="entry name" value="Nonribosomal peptide synthetase, condensation domain"/>
    <property type="match status" value="1"/>
</dbReference>
<name>A0ABP8AIR5_9ACTN</name>
<sequence>MTEQAVDVFPSSSGQERMWFLARFEPELAVYNIGMLMPMSARQPVDPRRLEAAVALVVRRHEVLRTVFEFRDGQVMQIVSGAVPPVRLTETDLTHLPPGPREAELARLAKSDSVTPFVLDRAPLWRLRQVRMADDDLRLICVFDHTVFDGVSSHVFVNELEECYDAIGEGREPKLAELPIQFADFAVWQRNRLTGEFVEEELAHWRERLAGIPADLALPADRPRPRSRSYRGEIRLGTFSPEVSAGIERLAKDLNSTLFTVMLTAFATVLARWSGRYDVVVGTPIAGRLLPETEPVIGMFVNAVALRADLTGDPTFAEAAGRVRTTVAEALDHQELPFERLVEALQPTRDLSVPPIYQVMFNLAGDTNEGQIANGTAKVDLQLDLNMRGGRLHTRLEYSTDLFDPSTIERFGTCLETLAEAAVADPGTPISRLPLLTPAERDRVVALGVGEDPGRAVNALGGTRAPAGSPTPPTPTPPTPPIPLTSLTSLIEAQVARTPDAPAVVTGDATLTYAELDERATRLAHWLRGIGVRRGSPVAVCAERSAELVVGLLAVLKAGGAYVPLDPEYPPSRLAFMLADSGARVMLTQRHLRDLLPEGAVKPVLLDATDTWGPQPSGTALPVTGPGDAAYVIYTSGSTGRPKGVVNTHGGIVNRLAWMQDRFGLTPAEAVLQKTPTSFDVSVWEFFWPLVTGASLVPVRPGGHRDPNHQRDLIKAHSVSTAHFVPSMLALFLEETGIESCRSLKRVICSGEELPPRLAARFFERLPGVELHNLYGPTEAAVDVTAWRVEPEGVDALHTLPIGPPMPGNRLHALDDLLRPAPVGVPGHLHIGGVQVARGYAGRPGLTAERFVPDPYGPPGSRLYATGDLARVRADGNLEFLGRLDDQVKVHGWRVELGEIEAVIAEHPRVRRAVVALRDDAPGGHGLVGYVDWSGDASALTAELRRTLARKLPAALIPQAFVGIDDIPLGPSGKLDRGALPAPTGSGRADLATPYTEPRTPLETELCALWSELLGRERIGVEDDFFQLGGHSLLAVLLVTRYRDTYGVEMPLRRCFEITTVTEHALAILELRLGDDDEELAALLATLEDPADE</sequence>
<feature type="domain" description="Carrier" evidence="3">
    <location>
        <begin position="997"/>
        <end position="1072"/>
    </location>
</feature>
<protein>
    <recommendedName>
        <fullName evidence="3">Carrier domain-containing protein</fullName>
    </recommendedName>
</protein>
<dbReference type="SUPFAM" id="SSF47336">
    <property type="entry name" value="ACP-like"/>
    <property type="match status" value="1"/>
</dbReference>
<evidence type="ECO:0000256" key="2">
    <source>
        <dbReference type="SAM" id="MobiDB-lite"/>
    </source>
</evidence>
<dbReference type="SUPFAM" id="SSF52777">
    <property type="entry name" value="CoA-dependent acyltransferases"/>
    <property type="match status" value="2"/>
</dbReference>
<dbReference type="CDD" id="cd19531">
    <property type="entry name" value="LCL_NRPS-like"/>
    <property type="match status" value="1"/>
</dbReference>
<comment type="cofactor">
    <cofactor evidence="1">
        <name>pantetheine 4'-phosphate</name>
        <dbReference type="ChEBI" id="CHEBI:47942"/>
    </cofactor>
</comment>
<organism evidence="4 5">
    <name type="scientific">Streptosporangium oxazolinicum</name>
    <dbReference type="NCBI Taxonomy" id="909287"/>
    <lineage>
        <taxon>Bacteria</taxon>
        <taxon>Bacillati</taxon>
        <taxon>Actinomycetota</taxon>
        <taxon>Actinomycetes</taxon>
        <taxon>Streptosporangiales</taxon>
        <taxon>Streptosporangiaceae</taxon>
        <taxon>Streptosporangium</taxon>
    </lineage>
</organism>
<dbReference type="InterPro" id="IPR036736">
    <property type="entry name" value="ACP-like_sf"/>
</dbReference>
<evidence type="ECO:0000259" key="3">
    <source>
        <dbReference type="PROSITE" id="PS50075"/>
    </source>
</evidence>
<dbReference type="Proteomes" id="UP001501251">
    <property type="component" value="Unassembled WGS sequence"/>
</dbReference>
<dbReference type="Gene3D" id="3.40.50.980">
    <property type="match status" value="2"/>
</dbReference>
<dbReference type="InterPro" id="IPR001242">
    <property type="entry name" value="Condensation_dom"/>
</dbReference>
<dbReference type="InterPro" id="IPR000873">
    <property type="entry name" value="AMP-dep_synth/lig_dom"/>
</dbReference>
<dbReference type="RefSeq" id="WP_344916067.1">
    <property type="nucleotide sequence ID" value="NZ_BAABAQ010000002.1"/>
</dbReference>
<dbReference type="SUPFAM" id="SSF56801">
    <property type="entry name" value="Acetyl-CoA synthetase-like"/>
    <property type="match status" value="1"/>
</dbReference>
<dbReference type="InterPro" id="IPR023213">
    <property type="entry name" value="CAT-like_dom_sf"/>
</dbReference>
<feature type="compositionally biased region" description="Pro residues" evidence="2">
    <location>
        <begin position="469"/>
        <end position="481"/>
    </location>
</feature>
<dbReference type="PANTHER" id="PTHR45527">
    <property type="entry name" value="NONRIBOSOMAL PEPTIDE SYNTHETASE"/>
    <property type="match status" value="1"/>
</dbReference>
<accession>A0ABP8AIR5</accession>
<dbReference type="Gene3D" id="2.30.38.10">
    <property type="entry name" value="Luciferase, Domain 3"/>
    <property type="match status" value="1"/>
</dbReference>
<dbReference type="CDD" id="cd17646">
    <property type="entry name" value="A_NRPS_AB3403-like"/>
    <property type="match status" value="1"/>
</dbReference>
<dbReference type="Gene3D" id="3.30.559.10">
    <property type="entry name" value="Chloramphenicol acetyltransferase-like domain"/>
    <property type="match status" value="1"/>
</dbReference>
<evidence type="ECO:0000313" key="4">
    <source>
        <dbReference type="EMBL" id="GAA4184512.1"/>
    </source>
</evidence>
<gene>
    <name evidence="4" type="ORF">GCM10022252_13550</name>
</gene>
<dbReference type="InterPro" id="IPR020845">
    <property type="entry name" value="AMP-binding_CS"/>
</dbReference>
<keyword evidence="5" id="KW-1185">Reference proteome</keyword>
<proteinExistence type="predicted"/>
<comment type="caution">
    <text evidence="4">The sequence shown here is derived from an EMBL/GenBank/DDBJ whole genome shotgun (WGS) entry which is preliminary data.</text>
</comment>
<dbReference type="PROSITE" id="PS00455">
    <property type="entry name" value="AMP_BINDING"/>
    <property type="match status" value="1"/>
</dbReference>
<dbReference type="InterPro" id="IPR010071">
    <property type="entry name" value="AA_adenyl_dom"/>
</dbReference>
<feature type="region of interest" description="Disordered" evidence="2">
    <location>
        <begin position="458"/>
        <end position="481"/>
    </location>
</feature>
<dbReference type="InterPro" id="IPR025110">
    <property type="entry name" value="AMP-bd_C"/>
</dbReference>
<dbReference type="Pfam" id="PF13193">
    <property type="entry name" value="AMP-binding_C"/>
    <property type="match status" value="1"/>
</dbReference>
<dbReference type="Pfam" id="PF00550">
    <property type="entry name" value="PP-binding"/>
    <property type="match status" value="1"/>
</dbReference>
<dbReference type="PROSITE" id="PS50075">
    <property type="entry name" value="CARRIER"/>
    <property type="match status" value="1"/>
</dbReference>
<dbReference type="PANTHER" id="PTHR45527:SF1">
    <property type="entry name" value="FATTY ACID SYNTHASE"/>
    <property type="match status" value="1"/>
</dbReference>
<dbReference type="InterPro" id="IPR029058">
    <property type="entry name" value="AB_hydrolase_fold"/>
</dbReference>
<evidence type="ECO:0000256" key="1">
    <source>
        <dbReference type="ARBA" id="ARBA00001957"/>
    </source>
</evidence>
<dbReference type="EMBL" id="BAABAQ010000002">
    <property type="protein sequence ID" value="GAA4184512.1"/>
    <property type="molecule type" value="Genomic_DNA"/>
</dbReference>
<dbReference type="Pfam" id="PF00501">
    <property type="entry name" value="AMP-binding"/>
    <property type="match status" value="1"/>
</dbReference>
<dbReference type="InterPro" id="IPR009081">
    <property type="entry name" value="PP-bd_ACP"/>
</dbReference>
<dbReference type="InterPro" id="IPR045851">
    <property type="entry name" value="AMP-bd_C_sf"/>
</dbReference>
<dbReference type="Pfam" id="PF00668">
    <property type="entry name" value="Condensation"/>
    <property type="match status" value="1"/>
</dbReference>